<feature type="region of interest" description="Disordered" evidence="4">
    <location>
        <begin position="253"/>
        <end position="282"/>
    </location>
</feature>
<feature type="region of interest" description="Disordered" evidence="4">
    <location>
        <begin position="102"/>
        <end position="125"/>
    </location>
</feature>
<dbReference type="Proteomes" id="UP000264820">
    <property type="component" value="Unplaced"/>
</dbReference>
<comment type="similarity">
    <text evidence="1">Belongs to the SLAIN motif-containing family.</text>
</comment>
<dbReference type="AlphaFoldDB" id="A0A3Q2YT28"/>
<protein>
    <submittedName>
        <fullName evidence="5">SLAIN motif family, member 1a</fullName>
    </submittedName>
</protein>
<dbReference type="PANTHER" id="PTHR22406">
    <property type="entry name" value="NASCENT POLYPEPTIDE-ASSOCIATED COMPLEX SUBUNIT ALPHA, MUSCLE-SPECIFIC FORM"/>
    <property type="match status" value="1"/>
</dbReference>
<dbReference type="GO" id="GO:0031122">
    <property type="term" value="P:cytoplasmic microtubule organization"/>
    <property type="evidence" value="ECO:0007669"/>
    <property type="project" value="TreeGrafter"/>
</dbReference>
<dbReference type="InterPro" id="IPR026179">
    <property type="entry name" value="Slain"/>
</dbReference>
<feature type="compositionally biased region" description="Acidic residues" evidence="4">
    <location>
        <begin position="256"/>
        <end position="269"/>
    </location>
</feature>
<evidence type="ECO:0000313" key="5">
    <source>
        <dbReference type="Ensembl" id="ENSHCOP00000021882.1"/>
    </source>
</evidence>
<dbReference type="Pfam" id="PF15301">
    <property type="entry name" value="SLAIN"/>
    <property type="match status" value="2"/>
</dbReference>
<accession>A0A3Q2YT28</accession>
<keyword evidence="2 3" id="KW-0175">Coiled coil</keyword>
<feature type="compositionally biased region" description="Low complexity" evidence="4">
    <location>
        <begin position="462"/>
        <end position="471"/>
    </location>
</feature>
<proteinExistence type="inferred from homology"/>
<reference evidence="5" key="1">
    <citation type="submission" date="2025-08" db="UniProtKB">
        <authorList>
            <consortium name="Ensembl"/>
        </authorList>
    </citation>
    <scope>IDENTIFICATION</scope>
</reference>
<reference evidence="5" key="2">
    <citation type="submission" date="2025-09" db="UniProtKB">
        <authorList>
            <consortium name="Ensembl"/>
        </authorList>
    </citation>
    <scope>IDENTIFICATION</scope>
</reference>
<evidence type="ECO:0000256" key="2">
    <source>
        <dbReference type="ARBA" id="ARBA00023054"/>
    </source>
</evidence>
<dbReference type="PANTHER" id="PTHR22406:SF2">
    <property type="entry name" value="SLAIN MOTIF-CONTAINING PROTEIN 1"/>
    <property type="match status" value="1"/>
</dbReference>
<dbReference type="GO" id="GO:0007020">
    <property type="term" value="P:microtubule nucleation"/>
    <property type="evidence" value="ECO:0007669"/>
    <property type="project" value="TreeGrafter"/>
</dbReference>
<name>A0A3Q2YT28_HIPCM</name>
<keyword evidence="6" id="KW-1185">Reference proteome</keyword>
<dbReference type="GO" id="GO:0031116">
    <property type="term" value="P:positive regulation of microtubule polymerization"/>
    <property type="evidence" value="ECO:0007669"/>
    <property type="project" value="TreeGrafter"/>
</dbReference>
<dbReference type="GO" id="GO:0035371">
    <property type="term" value="C:microtubule plus-end"/>
    <property type="evidence" value="ECO:0007669"/>
    <property type="project" value="TreeGrafter"/>
</dbReference>
<evidence type="ECO:0000256" key="3">
    <source>
        <dbReference type="SAM" id="Coils"/>
    </source>
</evidence>
<evidence type="ECO:0000256" key="4">
    <source>
        <dbReference type="SAM" id="MobiDB-lite"/>
    </source>
</evidence>
<feature type="coiled-coil region" evidence="3">
    <location>
        <begin position="12"/>
        <end position="55"/>
    </location>
</feature>
<sequence>MDAEVLLGPPVMADVNGNNKLANAELEVLKLQELVRKLEKQNEQLRSRANAVNNCPVASRHHHPLHNHLHLQTGSPPACLAPAREPFPAKCESVCPREPFAYFQPSSSSPDSAEEEENEEEDGATTVLDEVDVLDLNTVLTVSEPDSCSRGLSPLQWCRQVLDHPGPEAELARMTLCHRLDQGNLPQSSLDSEAGISEMEDDSISMGYKLQDMTDVEVMARLQEESLRQDYASTSATVSHRCSSFSLNSLRRSDVDLEEDDEEDEDEGYDQLPPPQPRLFRTGSVQRGALPHSHTFSSFRDCRRSSTASSFSLGGLAPYTGAAGLSGETHAAYRNSADIRLRRSMPNLMRAPSMPSVPSIPSVPSMQFKHILSLCATVPLPGQLSQRVQSVGNFPATPRQPLKATAYVSPTVLQGPSALSSSTSLHSIPGTAQSAVPRSSLPRPASFVALGGAPRSSKITQPTRSLLTPPKSLTSLSTLRDASWKDGCY</sequence>
<dbReference type="OMA" id="VGEPESW"/>
<dbReference type="Ensembl" id="ENSHCOT00000002482.1">
    <property type="protein sequence ID" value="ENSHCOP00000021882.1"/>
    <property type="gene ID" value="ENSHCOG00000009114.1"/>
</dbReference>
<feature type="compositionally biased region" description="Acidic residues" evidence="4">
    <location>
        <begin position="112"/>
        <end position="125"/>
    </location>
</feature>
<evidence type="ECO:0000256" key="1">
    <source>
        <dbReference type="ARBA" id="ARBA00006652"/>
    </source>
</evidence>
<evidence type="ECO:0000313" key="6">
    <source>
        <dbReference type="Proteomes" id="UP000264820"/>
    </source>
</evidence>
<feature type="region of interest" description="Disordered" evidence="4">
    <location>
        <begin position="419"/>
        <end position="439"/>
    </location>
</feature>
<dbReference type="GeneTree" id="ENSGT00390000017860"/>
<feature type="region of interest" description="Disordered" evidence="4">
    <location>
        <begin position="451"/>
        <end position="471"/>
    </location>
</feature>
<organism evidence="5 6">
    <name type="scientific">Hippocampus comes</name>
    <name type="common">Tiger tail seahorse</name>
    <dbReference type="NCBI Taxonomy" id="109280"/>
    <lineage>
        <taxon>Eukaryota</taxon>
        <taxon>Metazoa</taxon>
        <taxon>Chordata</taxon>
        <taxon>Craniata</taxon>
        <taxon>Vertebrata</taxon>
        <taxon>Euteleostomi</taxon>
        <taxon>Actinopterygii</taxon>
        <taxon>Neopterygii</taxon>
        <taxon>Teleostei</taxon>
        <taxon>Neoteleostei</taxon>
        <taxon>Acanthomorphata</taxon>
        <taxon>Syngnathiaria</taxon>
        <taxon>Syngnathiformes</taxon>
        <taxon>Syngnathoidei</taxon>
        <taxon>Syngnathidae</taxon>
        <taxon>Hippocampus</taxon>
    </lineage>
</organism>